<feature type="transmembrane region" description="Helical" evidence="6">
    <location>
        <begin position="118"/>
        <end position="138"/>
    </location>
</feature>
<dbReference type="SUPFAM" id="SSF103473">
    <property type="entry name" value="MFS general substrate transporter"/>
    <property type="match status" value="1"/>
</dbReference>
<keyword evidence="3 6" id="KW-1133">Transmembrane helix</keyword>
<dbReference type="InterPro" id="IPR036259">
    <property type="entry name" value="MFS_trans_sf"/>
</dbReference>
<protein>
    <submittedName>
        <fullName evidence="8">MFS transporter</fullName>
    </submittedName>
</protein>
<evidence type="ECO:0000313" key="9">
    <source>
        <dbReference type="Proteomes" id="UP001230685"/>
    </source>
</evidence>
<feature type="transmembrane region" description="Helical" evidence="6">
    <location>
        <begin position="21"/>
        <end position="39"/>
    </location>
</feature>
<sequence length="425" mass="45492">MDVDSAGLSGSAALLTRSRRLAIFAALMIGEFLYGWAWNSVDVLRPFQRSALGLSLVQAGSTYSAQGAGALTGAVLIGQLADRFGRRRVWATIIVGFGLALLAGLLVTSYTQLLAQRFVLGVFTGGVFPVGVSIYVNLFEEQVRGRIAGTLNACFSFSIVALGLALGQLGGHDWHLLLWLGGIPPLLLAGVVLALIPAGSSVDRHHVRGEKLPVRELFHPTVRRQTLLLATMTGLNFFGYQAYSGWLTTYLTETRGLSAAVAGEMVAWQFAGNIAGGFVWGWAADRFGRRFNAVGFLIASAAILTYLAMPGSPMLFRVVGLIYGATLCSSVIWGPWLAELYPPHLRSTAASIFNWGRIISFFAPLITGFLAEQYGLTVAMASAAVAFTLAAVIWLSQRETLPGRSTEAIPTPAQIDPSFVTSSDR</sequence>
<name>A0ABT9EJ53_9SPHN</name>
<feature type="transmembrane region" description="Helical" evidence="6">
    <location>
        <begin position="89"/>
        <end position="112"/>
    </location>
</feature>
<evidence type="ECO:0000256" key="5">
    <source>
        <dbReference type="SAM" id="MobiDB-lite"/>
    </source>
</evidence>
<feature type="region of interest" description="Disordered" evidence="5">
    <location>
        <begin position="404"/>
        <end position="425"/>
    </location>
</feature>
<dbReference type="InterPro" id="IPR011701">
    <property type="entry name" value="MFS"/>
</dbReference>
<dbReference type="Gene3D" id="1.20.1250.20">
    <property type="entry name" value="MFS general substrate transporter like domains"/>
    <property type="match status" value="2"/>
</dbReference>
<keyword evidence="4 6" id="KW-0472">Membrane</keyword>
<dbReference type="EMBL" id="JAUUDS010000002">
    <property type="protein sequence ID" value="MDP1026966.1"/>
    <property type="molecule type" value="Genomic_DNA"/>
</dbReference>
<evidence type="ECO:0000259" key="7">
    <source>
        <dbReference type="PROSITE" id="PS50850"/>
    </source>
</evidence>
<dbReference type="InterPro" id="IPR020846">
    <property type="entry name" value="MFS_dom"/>
</dbReference>
<dbReference type="InterPro" id="IPR005829">
    <property type="entry name" value="Sugar_transporter_CS"/>
</dbReference>
<feature type="transmembrane region" description="Helical" evidence="6">
    <location>
        <begin position="291"/>
        <end position="309"/>
    </location>
</feature>
<feature type="transmembrane region" description="Helical" evidence="6">
    <location>
        <begin position="376"/>
        <end position="395"/>
    </location>
</feature>
<evidence type="ECO:0000256" key="4">
    <source>
        <dbReference type="ARBA" id="ARBA00023136"/>
    </source>
</evidence>
<dbReference type="Proteomes" id="UP001230685">
    <property type="component" value="Unassembled WGS sequence"/>
</dbReference>
<dbReference type="PANTHER" id="PTHR23508">
    <property type="entry name" value="CARBOXYLIC ACID TRANSPORTER PROTEIN HOMOLOG"/>
    <property type="match status" value="1"/>
</dbReference>
<comment type="subcellular location">
    <subcellularLocation>
        <location evidence="1">Membrane</location>
        <topology evidence="1">Multi-pass membrane protein</topology>
    </subcellularLocation>
</comment>
<feature type="transmembrane region" description="Helical" evidence="6">
    <location>
        <begin position="176"/>
        <end position="196"/>
    </location>
</feature>
<organism evidence="8 9">
    <name type="scientific">Sphingomonas aurea</name>
    <dbReference type="NCBI Taxonomy" id="3063994"/>
    <lineage>
        <taxon>Bacteria</taxon>
        <taxon>Pseudomonadati</taxon>
        <taxon>Pseudomonadota</taxon>
        <taxon>Alphaproteobacteria</taxon>
        <taxon>Sphingomonadales</taxon>
        <taxon>Sphingomonadaceae</taxon>
        <taxon>Sphingomonas</taxon>
    </lineage>
</organism>
<gene>
    <name evidence="8" type="ORF">Q5H91_07065</name>
</gene>
<dbReference type="PROSITE" id="PS00216">
    <property type="entry name" value="SUGAR_TRANSPORT_1"/>
    <property type="match status" value="1"/>
</dbReference>
<keyword evidence="2 6" id="KW-0812">Transmembrane</keyword>
<evidence type="ECO:0000256" key="3">
    <source>
        <dbReference type="ARBA" id="ARBA00022989"/>
    </source>
</evidence>
<feature type="transmembrane region" description="Helical" evidence="6">
    <location>
        <begin position="51"/>
        <end position="77"/>
    </location>
</feature>
<accession>A0ABT9EJ53</accession>
<evidence type="ECO:0000313" key="8">
    <source>
        <dbReference type="EMBL" id="MDP1026966.1"/>
    </source>
</evidence>
<feature type="transmembrane region" description="Helical" evidence="6">
    <location>
        <begin position="315"/>
        <end position="338"/>
    </location>
</feature>
<feature type="transmembrane region" description="Helical" evidence="6">
    <location>
        <begin position="350"/>
        <end position="370"/>
    </location>
</feature>
<dbReference type="RefSeq" id="WP_305172600.1">
    <property type="nucleotide sequence ID" value="NZ_JAUUDS010000002.1"/>
</dbReference>
<dbReference type="PANTHER" id="PTHR23508:SF10">
    <property type="entry name" value="CARBOXYLIC ACID TRANSPORTER PROTEIN HOMOLOG"/>
    <property type="match status" value="1"/>
</dbReference>
<feature type="transmembrane region" description="Helical" evidence="6">
    <location>
        <begin position="150"/>
        <end position="170"/>
    </location>
</feature>
<feature type="transmembrane region" description="Helical" evidence="6">
    <location>
        <begin position="266"/>
        <end position="284"/>
    </location>
</feature>
<evidence type="ECO:0000256" key="2">
    <source>
        <dbReference type="ARBA" id="ARBA00022692"/>
    </source>
</evidence>
<evidence type="ECO:0000256" key="1">
    <source>
        <dbReference type="ARBA" id="ARBA00004141"/>
    </source>
</evidence>
<dbReference type="PROSITE" id="PS50850">
    <property type="entry name" value="MFS"/>
    <property type="match status" value="1"/>
</dbReference>
<feature type="transmembrane region" description="Helical" evidence="6">
    <location>
        <begin position="227"/>
        <end position="246"/>
    </location>
</feature>
<keyword evidence="9" id="KW-1185">Reference proteome</keyword>
<feature type="domain" description="Major facilitator superfamily (MFS) profile" evidence="7">
    <location>
        <begin position="23"/>
        <end position="399"/>
    </location>
</feature>
<comment type="caution">
    <text evidence="8">The sequence shown here is derived from an EMBL/GenBank/DDBJ whole genome shotgun (WGS) entry which is preliminary data.</text>
</comment>
<evidence type="ECO:0000256" key="6">
    <source>
        <dbReference type="SAM" id="Phobius"/>
    </source>
</evidence>
<proteinExistence type="predicted"/>
<dbReference type="Pfam" id="PF07690">
    <property type="entry name" value="MFS_1"/>
    <property type="match status" value="1"/>
</dbReference>
<reference evidence="8 9" key="1">
    <citation type="submission" date="2023-07" db="EMBL/GenBank/DDBJ databases">
        <authorList>
            <person name="Kim M.K."/>
        </authorList>
    </citation>
    <scope>NUCLEOTIDE SEQUENCE [LARGE SCALE GENOMIC DNA]</scope>
    <source>
        <strain evidence="8 9">KR1UV-12</strain>
    </source>
</reference>